<evidence type="ECO:0000313" key="11">
    <source>
        <dbReference type="Proteomes" id="UP000472263"/>
    </source>
</evidence>
<evidence type="ECO:0000256" key="5">
    <source>
        <dbReference type="ARBA" id="ARBA00022989"/>
    </source>
</evidence>
<dbReference type="NCBIfam" id="TIGR00805">
    <property type="entry name" value="oat"/>
    <property type="match status" value="1"/>
</dbReference>
<dbReference type="Proteomes" id="UP000472263">
    <property type="component" value="Chromosome 23"/>
</dbReference>
<dbReference type="SUPFAM" id="SSF100895">
    <property type="entry name" value="Kazal-type serine protease inhibitors"/>
    <property type="match status" value="1"/>
</dbReference>
<evidence type="ECO:0000256" key="8">
    <source>
        <dbReference type="RuleBase" id="RU362056"/>
    </source>
</evidence>
<dbReference type="InterPro" id="IPR036058">
    <property type="entry name" value="Kazal_dom_sf"/>
</dbReference>
<comment type="subcellular location">
    <subcellularLocation>
        <location evidence="1 8">Cell membrane</location>
        <topology evidence="1 8">Multi-pass membrane protein</topology>
    </subcellularLocation>
</comment>
<keyword evidence="8" id="KW-0406">Ion transport</keyword>
<keyword evidence="8" id="KW-0813">Transport</keyword>
<feature type="transmembrane region" description="Helical" evidence="8">
    <location>
        <begin position="359"/>
        <end position="380"/>
    </location>
</feature>
<feature type="transmembrane region" description="Helical" evidence="8">
    <location>
        <begin position="53"/>
        <end position="72"/>
    </location>
</feature>
<evidence type="ECO:0000256" key="3">
    <source>
        <dbReference type="ARBA" id="ARBA00022475"/>
    </source>
</evidence>
<feature type="domain" description="Kazal-like" evidence="9">
    <location>
        <begin position="438"/>
        <end position="493"/>
    </location>
</feature>
<dbReference type="GO" id="GO:0015347">
    <property type="term" value="F:sodium-independent organic anion transmembrane transporter activity"/>
    <property type="evidence" value="ECO:0007669"/>
    <property type="project" value="TreeGrafter"/>
</dbReference>
<feature type="transmembrane region" description="Helical" evidence="8">
    <location>
        <begin position="197"/>
        <end position="217"/>
    </location>
</feature>
<keyword evidence="4 8" id="KW-0812">Transmembrane</keyword>
<dbReference type="GO" id="GO:0016323">
    <property type="term" value="C:basolateral plasma membrane"/>
    <property type="evidence" value="ECO:0007669"/>
    <property type="project" value="TreeGrafter"/>
</dbReference>
<reference evidence="10" key="2">
    <citation type="submission" date="2025-08" db="UniProtKB">
        <authorList>
            <consortium name="Ensembl"/>
        </authorList>
    </citation>
    <scope>IDENTIFICATION</scope>
</reference>
<comment type="similarity">
    <text evidence="2 8">Belongs to the organo anion transporter (TC 2.A.60) family.</text>
</comment>
<keyword evidence="5 8" id="KW-1133">Transmembrane helix</keyword>
<accession>A0A667ZKL2</accession>
<organism evidence="10 11">
    <name type="scientific">Myripristis murdjan</name>
    <name type="common">pinecone soldierfish</name>
    <dbReference type="NCBI Taxonomy" id="586833"/>
    <lineage>
        <taxon>Eukaryota</taxon>
        <taxon>Metazoa</taxon>
        <taxon>Chordata</taxon>
        <taxon>Craniata</taxon>
        <taxon>Vertebrata</taxon>
        <taxon>Euteleostomi</taxon>
        <taxon>Actinopterygii</taxon>
        <taxon>Neopterygii</taxon>
        <taxon>Teleostei</taxon>
        <taxon>Neoteleostei</taxon>
        <taxon>Acanthomorphata</taxon>
        <taxon>Holocentriformes</taxon>
        <taxon>Holocentridae</taxon>
        <taxon>Myripristis</taxon>
    </lineage>
</organism>
<dbReference type="PANTHER" id="PTHR11388:SF89">
    <property type="entry name" value="SOLUTE CARRIER ORGANIC ANION TRANSPORTER FAMILY MEMBER 1B3"/>
    <property type="match status" value="1"/>
</dbReference>
<keyword evidence="7" id="KW-1015">Disulfide bond</keyword>
<dbReference type="PROSITE" id="PS51465">
    <property type="entry name" value="KAZAL_2"/>
    <property type="match status" value="1"/>
</dbReference>
<dbReference type="SUPFAM" id="SSF103473">
    <property type="entry name" value="MFS general substrate transporter"/>
    <property type="match status" value="1"/>
</dbReference>
<feature type="transmembrane region" description="Helical" evidence="8">
    <location>
        <begin position="321"/>
        <end position="339"/>
    </location>
</feature>
<evidence type="ECO:0000256" key="4">
    <source>
        <dbReference type="ARBA" id="ARBA00022692"/>
    </source>
</evidence>
<feature type="transmembrane region" description="Helical" evidence="8">
    <location>
        <begin position="237"/>
        <end position="261"/>
    </location>
</feature>
<feature type="transmembrane region" description="Helical" evidence="8">
    <location>
        <begin position="84"/>
        <end position="105"/>
    </location>
</feature>
<dbReference type="Pfam" id="PF07648">
    <property type="entry name" value="Kazal_2"/>
    <property type="match status" value="1"/>
</dbReference>
<dbReference type="FunFam" id="1.20.1250.20:FF:001008">
    <property type="entry name" value="Solute carrier organic anion transporter family member"/>
    <property type="match status" value="1"/>
</dbReference>
<dbReference type="GO" id="GO:0015125">
    <property type="term" value="F:bile acid transmembrane transporter activity"/>
    <property type="evidence" value="ECO:0007669"/>
    <property type="project" value="TreeGrafter"/>
</dbReference>
<dbReference type="Pfam" id="PF03137">
    <property type="entry name" value="OATP"/>
    <property type="match status" value="1"/>
</dbReference>
<comment type="caution">
    <text evidence="8">Lacks conserved residue(s) required for the propagation of feature annotation.</text>
</comment>
<evidence type="ECO:0000256" key="6">
    <source>
        <dbReference type="ARBA" id="ARBA00023136"/>
    </source>
</evidence>
<dbReference type="GO" id="GO:0043252">
    <property type="term" value="P:sodium-independent organic anion transport"/>
    <property type="evidence" value="ECO:0007669"/>
    <property type="project" value="TreeGrafter"/>
</dbReference>
<reference evidence="10" key="1">
    <citation type="submission" date="2019-06" db="EMBL/GenBank/DDBJ databases">
        <authorList>
            <consortium name="Wellcome Sanger Institute Data Sharing"/>
        </authorList>
    </citation>
    <scope>NUCLEOTIDE SEQUENCE [LARGE SCALE GENOMIC DNA]</scope>
</reference>
<dbReference type="PANTHER" id="PTHR11388">
    <property type="entry name" value="ORGANIC ANION TRANSPORTER"/>
    <property type="match status" value="1"/>
</dbReference>
<gene>
    <name evidence="10" type="primary">LOC115355517</name>
</gene>
<evidence type="ECO:0000259" key="9">
    <source>
        <dbReference type="PROSITE" id="PS51465"/>
    </source>
</evidence>
<evidence type="ECO:0000256" key="7">
    <source>
        <dbReference type="ARBA" id="ARBA00023157"/>
    </source>
</evidence>
<keyword evidence="11" id="KW-1185">Reference proteome</keyword>
<dbReference type="InterPro" id="IPR002350">
    <property type="entry name" value="Kazal_dom"/>
</dbReference>
<keyword evidence="3" id="KW-1003">Cell membrane</keyword>
<sequence>MGFAVCVCSSCRCTGFGDVLALSFAYFSKALAGTYMKSSITQIERRFDLSSSLTGLIDGGFEMGNLLFLAVVSHFGAKLHRPRLIAVGCFVMAVGSFLTGLPHFFMGRYKYDTVIQGFQNESVSIAACLDPMVQIDVPDIQIEDSSSHMWIYVFLGNALRGIGETPVTPLGISYIDDFAKAENSPFYIGEIKLNTTITLLGPMFGFLLGSYCAKLFVDIGYVDLDSVTISPKDARWVGAWWMGFLVSSAILFIAGIPFWFLPRSLPKQGGDEDKLPPSPETLDGTENTNVAVSMCLVTVVTKYPSTGFLPSLRRLLGTPTYFLLLCASLLKFNSFIGLLTFKAKYMEQQFGQSASRANFLIGVLNLPVVAVGIFLGGLLMKRYKLSVVSGAQLSFVTSFMAYLLVLLQFGTKCDNIPVAGLTVLYNGKYMKVSAHVRDMLFSECNSECSCSAQEWDPVCSENGITYISPCMAGCLSSSGYGKNTVFHNCSCVSSHFPGEGNMSVSLGQCPRSKDCSRSFTSYMAVSVLKWALHNLVLLCIYRCISPELKSLALGIQTLVVRTLGGIPAPVYFGALIDSTCLKWAVKKCGGRGACRLYHSDMYSRALLCVLPSLLPTCLLYFQDHLLGFNHLPQWLLLLLHDCRHYPPQTAVQETRGSERDATPRN</sequence>
<protein>
    <recommendedName>
        <fullName evidence="8">Solute carrier organic anion transporter family member</fullName>
    </recommendedName>
</protein>
<dbReference type="InterPro" id="IPR004156">
    <property type="entry name" value="OATP"/>
</dbReference>
<dbReference type="GO" id="GO:0006811">
    <property type="term" value="P:monoatomic ion transport"/>
    <property type="evidence" value="ECO:0007669"/>
    <property type="project" value="UniProtKB-KW"/>
</dbReference>
<dbReference type="Gene3D" id="1.20.1250.20">
    <property type="entry name" value="MFS general substrate transporter like domains"/>
    <property type="match status" value="1"/>
</dbReference>
<feature type="transmembrane region" description="Helical" evidence="8">
    <location>
        <begin position="387"/>
        <end position="407"/>
    </location>
</feature>
<proteinExistence type="inferred from homology"/>
<reference evidence="10" key="3">
    <citation type="submission" date="2025-09" db="UniProtKB">
        <authorList>
            <consortium name="Ensembl"/>
        </authorList>
    </citation>
    <scope>IDENTIFICATION</scope>
</reference>
<dbReference type="InterPro" id="IPR036259">
    <property type="entry name" value="MFS_trans_sf"/>
</dbReference>
<dbReference type="GeneTree" id="ENSGT01150000286901"/>
<evidence type="ECO:0000313" key="10">
    <source>
        <dbReference type="Ensembl" id="ENSMMDP00005043460.1"/>
    </source>
</evidence>
<keyword evidence="6 8" id="KW-0472">Membrane</keyword>
<dbReference type="AlphaFoldDB" id="A0A667ZKL2"/>
<name>A0A667ZKL2_9TELE</name>
<dbReference type="Gene3D" id="3.30.60.30">
    <property type="match status" value="1"/>
</dbReference>
<dbReference type="Ensembl" id="ENSMMDT00005044337.1">
    <property type="protein sequence ID" value="ENSMMDP00005043460.1"/>
    <property type="gene ID" value="ENSMMDG00005019332.1"/>
</dbReference>
<evidence type="ECO:0000256" key="2">
    <source>
        <dbReference type="ARBA" id="ARBA00009657"/>
    </source>
</evidence>
<evidence type="ECO:0000256" key="1">
    <source>
        <dbReference type="ARBA" id="ARBA00004651"/>
    </source>
</evidence>